<feature type="compositionally biased region" description="Polar residues" evidence="1">
    <location>
        <begin position="225"/>
        <end position="242"/>
    </location>
</feature>
<evidence type="ECO:0000256" key="1">
    <source>
        <dbReference type="SAM" id="MobiDB-lite"/>
    </source>
</evidence>
<evidence type="ECO:0000313" key="2">
    <source>
        <dbReference type="EMBL" id="KAF2848357.1"/>
    </source>
</evidence>
<dbReference type="EMBL" id="MU006318">
    <property type="protein sequence ID" value="KAF2848357.1"/>
    <property type="molecule type" value="Genomic_DNA"/>
</dbReference>
<protein>
    <recommendedName>
        <fullName evidence="4">PAT1 multi-domain protein</fullName>
    </recommendedName>
</protein>
<accession>A0A6A7B127</accession>
<keyword evidence="3" id="KW-1185">Reference proteome</keyword>
<proteinExistence type="predicted"/>
<feature type="region of interest" description="Disordered" evidence="1">
    <location>
        <begin position="216"/>
        <end position="252"/>
    </location>
</feature>
<organism evidence="2 3">
    <name type="scientific">Plenodomus tracheiphilus IPT5</name>
    <dbReference type="NCBI Taxonomy" id="1408161"/>
    <lineage>
        <taxon>Eukaryota</taxon>
        <taxon>Fungi</taxon>
        <taxon>Dikarya</taxon>
        <taxon>Ascomycota</taxon>
        <taxon>Pezizomycotina</taxon>
        <taxon>Dothideomycetes</taxon>
        <taxon>Pleosporomycetidae</taxon>
        <taxon>Pleosporales</taxon>
        <taxon>Pleosporineae</taxon>
        <taxon>Leptosphaeriaceae</taxon>
        <taxon>Plenodomus</taxon>
    </lineage>
</organism>
<feature type="region of interest" description="Disordered" evidence="1">
    <location>
        <begin position="90"/>
        <end position="116"/>
    </location>
</feature>
<evidence type="ECO:0008006" key="4">
    <source>
        <dbReference type="Google" id="ProtNLM"/>
    </source>
</evidence>
<dbReference type="OrthoDB" id="3777003at2759"/>
<reference evidence="2" key="1">
    <citation type="submission" date="2020-01" db="EMBL/GenBank/DDBJ databases">
        <authorList>
            <consortium name="DOE Joint Genome Institute"/>
            <person name="Haridas S."/>
            <person name="Albert R."/>
            <person name="Binder M."/>
            <person name="Bloem J."/>
            <person name="Labutti K."/>
            <person name="Salamov A."/>
            <person name="Andreopoulos B."/>
            <person name="Baker S.E."/>
            <person name="Barry K."/>
            <person name="Bills G."/>
            <person name="Bluhm B.H."/>
            <person name="Cannon C."/>
            <person name="Castanera R."/>
            <person name="Culley D.E."/>
            <person name="Daum C."/>
            <person name="Ezra D."/>
            <person name="Gonzalez J.B."/>
            <person name="Henrissat B."/>
            <person name="Kuo A."/>
            <person name="Liang C."/>
            <person name="Lipzen A."/>
            <person name="Lutzoni F."/>
            <person name="Magnuson J."/>
            <person name="Mondo S."/>
            <person name="Nolan M."/>
            <person name="Ohm R."/>
            <person name="Pangilinan J."/>
            <person name="Park H.-J."/>
            <person name="Ramirez L."/>
            <person name="Alfaro M."/>
            <person name="Sun H."/>
            <person name="Tritt A."/>
            <person name="Yoshinaga Y."/>
            <person name="Zwiers L.-H."/>
            <person name="Turgeon B.G."/>
            <person name="Goodwin S.B."/>
            <person name="Spatafora J.W."/>
            <person name="Crous P.W."/>
            <person name="Grigoriev I.V."/>
        </authorList>
    </citation>
    <scope>NUCLEOTIDE SEQUENCE</scope>
    <source>
        <strain evidence="2">IPT5</strain>
    </source>
</reference>
<evidence type="ECO:0000313" key="3">
    <source>
        <dbReference type="Proteomes" id="UP000799423"/>
    </source>
</evidence>
<feature type="compositionally biased region" description="Low complexity" evidence="1">
    <location>
        <begin position="90"/>
        <end position="109"/>
    </location>
</feature>
<sequence length="252" mass="27889">MIFGGLELVAGGYLVHRHYRKKSEKERLEQDVQQWRHNTFPGANNAKTSGWTPHPQRQPQYHQQYSVIPPQKYACHGSVTQLQLQPQWQCQQPAQAPPQHQHGPQAPLPTQSFKIPRRPVPERKPQIIIQPSLQRTDSFATLSRMPIANGTRPHDLPEDQPPAFPPRRTVSGLLPAPQHSVYGNVGFSMSSPAFGATPTSPPLTYELATSPVSAYTDGGGWETYGNGNRTSGYAPTVSTQLGEQDPPPPYAP</sequence>
<name>A0A6A7B127_9PLEO</name>
<dbReference type="AlphaFoldDB" id="A0A6A7B127"/>
<dbReference type="Proteomes" id="UP000799423">
    <property type="component" value="Unassembled WGS sequence"/>
</dbReference>
<gene>
    <name evidence="2" type="ORF">T440DRAFT_470226</name>
</gene>